<feature type="compositionally biased region" description="Polar residues" evidence="1">
    <location>
        <begin position="19"/>
        <end position="31"/>
    </location>
</feature>
<reference evidence="2" key="1">
    <citation type="submission" date="2014-11" db="EMBL/GenBank/DDBJ databases">
        <authorList>
            <person name="Amaro Gonzalez C."/>
        </authorList>
    </citation>
    <scope>NUCLEOTIDE SEQUENCE</scope>
</reference>
<organism evidence="2">
    <name type="scientific">Anguilla anguilla</name>
    <name type="common">European freshwater eel</name>
    <name type="synonym">Muraena anguilla</name>
    <dbReference type="NCBI Taxonomy" id="7936"/>
    <lineage>
        <taxon>Eukaryota</taxon>
        <taxon>Metazoa</taxon>
        <taxon>Chordata</taxon>
        <taxon>Craniata</taxon>
        <taxon>Vertebrata</taxon>
        <taxon>Euteleostomi</taxon>
        <taxon>Actinopterygii</taxon>
        <taxon>Neopterygii</taxon>
        <taxon>Teleostei</taxon>
        <taxon>Anguilliformes</taxon>
        <taxon>Anguillidae</taxon>
        <taxon>Anguilla</taxon>
    </lineage>
</organism>
<evidence type="ECO:0000313" key="2">
    <source>
        <dbReference type="EMBL" id="JAH13069.1"/>
    </source>
</evidence>
<feature type="region of interest" description="Disordered" evidence="1">
    <location>
        <begin position="1"/>
        <end position="31"/>
    </location>
</feature>
<name>A0A0E9Q8J8_ANGAN</name>
<sequence length="31" mass="3195">MFISHRLSAGSAAPMLNCPNGTVPHQSVSLA</sequence>
<dbReference type="EMBL" id="GBXM01095508">
    <property type="protein sequence ID" value="JAH13069.1"/>
    <property type="molecule type" value="Transcribed_RNA"/>
</dbReference>
<protein>
    <submittedName>
        <fullName evidence="2">Uncharacterized protein</fullName>
    </submittedName>
</protein>
<reference evidence="2" key="2">
    <citation type="journal article" date="2015" name="Fish Shellfish Immunol.">
        <title>Early steps in the European eel (Anguilla anguilla)-Vibrio vulnificus interaction in the gills: Role of the RtxA13 toxin.</title>
        <authorList>
            <person name="Callol A."/>
            <person name="Pajuelo D."/>
            <person name="Ebbesson L."/>
            <person name="Teles M."/>
            <person name="MacKenzie S."/>
            <person name="Amaro C."/>
        </authorList>
    </citation>
    <scope>NUCLEOTIDE SEQUENCE</scope>
</reference>
<proteinExistence type="predicted"/>
<accession>A0A0E9Q8J8</accession>
<evidence type="ECO:0000256" key="1">
    <source>
        <dbReference type="SAM" id="MobiDB-lite"/>
    </source>
</evidence>
<dbReference type="AlphaFoldDB" id="A0A0E9Q8J8"/>